<evidence type="ECO:0000313" key="2">
    <source>
        <dbReference type="Proteomes" id="UP001152320"/>
    </source>
</evidence>
<dbReference type="Proteomes" id="UP001152320">
    <property type="component" value="Chromosome 3"/>
</dbReference>
<protein>
    <submittedName>
        <fullName evidence="1">Uncharacterized protein</fullName>
    </submittedName>
</protein>
<gene>
    <name evidence="1" type="ORF">HOLleu_07499</name>
</gene>
<dbReference type="AlphaFoldDB" id="A0A9Q1CG37"/>
<keyword evidence="2" id="KW-1185">Reference proteome</keyword>
<name>A0A9Q1CG37_HOLLE</name>
<sequence length="86" mass="9935">MRLTLATFALVRKTIPPNDEKLRSELGLNQRPTAVGRWFKPARTSVFHHLVVSSFLLRQRLPMLDAYSTGLKIMRLCPLPFILQFL</sequence>
<dbReference type="EMBL" id="JAIZAY010000003">
    <property type="protein sequence ID" value="KAJ8044696.1"/>
    <property type="molecule type" value="Genomic_DNA"/>
</dbReference>
<reference evidence="1" key="1">
    <citation type="submission" date="2021-10" db="EMBL/GenBank/DDBJ databases">
        <title>Tropical sea cucumber genome reveals ecological adaptation and Cuvierian tubules defense mechanism.</title>
        <authorList>
            <person name="Chen T."/>
        </authorList>
    </citation>
    <scope>NUCLEOTIDE SEQUENCE</scope>
    <source>
        <strain evidence="1">Nanhai2018</strain>
        <tissue evidence="1">Muscle</tissue>
    </source>
</reference>
<comment type="caution">
    <text evidence="1">The sequence shown here is derived from an EMBL/GenBank/DDBJ whole genome shotgun (WGS) entry which is preliminary data.</text>
</comment>
<proteinExistence type="predicted"/>
<accession>A0A9Q1CG37</accession>
<organism evidence="1 2">
    <name type="scientific">Holothuria leucospilota</name>
    <name type="common">Black long sea cucumber</name>
    <name type="synonym">Mertensiothuria leucospilota</name>
    <dbReference type="NCBI Taxonomy" id="206669"/>
    <lineage>
        <taxon>Eukaryota</taxon>
        <taxon>Metazoa</taxon>
        <taxon>Echinodermata</taxon>
        <taxon>Eleutherozoa</taxon>
        <taxon>Echinozoa</taxon>
        <taxon>Holothuroidea</taxon>
        <taxon>Aspidochirotacea</taxon>
        <taxon>Aspidochirotida</taxon>
        <taxon>Holothuriidae</taxon>
        <taxon>Holothuria</taxon>
    </lineage>
</organism>
<evidence type="ECO:0000313" key="1">
    <source>
        <dbReference type="EMBL" id="KAJ8044696.1"/>
    </source>
</evidence>